<organism evidence="9 10">
    <name type="scientific">Parascaris univalens</name>
    <name type="common">Nematode worm</name>
    <dbReference type="NCBI Taxonomy" id="6257"/>
    <lineage>
        <taxon>Eukaryota</taxon>
        <taxon>Metazoa</taxon>
        <taxon>Ecdysozoa</taxon>
        <taxon>Nematoda</taxon>
        <taxon>Chromadorea</taxon>
        <taxon>Rhabditida</taxon>
        <taxon>Spirurina</taxon>
        <taxon>Ascaridomorpha</taxon>
        <taxon>Ascaridoidea</taxon>
        <taxon>Ascarididae</taxon>
        <taxon>Parascaris</taxon>
    </lineage>
</organism>
<dbReference type="PROSITE" id="PS00095">
    <property type="entry name" value="C5_MTASE_2"/>
    <property type="match status" value="1"/>
</dbReference>
<dbReference type="WBParaSite" id="PgR089_g019_t03">
    <property type="protein sequence ID" value="PgR089_g019_t03"/>
    <property type="gene ID" value="PgR089_g019"/>
</dbReference>
<keyword evidence="3 7" id="KW-0949">S-adenosyl-L-methionine</keyword>
<dbReference type="Gene3D" id="3.90.120.10">
    <property type="entry name" value="DNA Methylase, subunit A, domain 2"/>
    <property type="match status" value="1"/>
</dbReference>
<name>A0A915C5G6_PARUN</name>
<keyword evidence="2 7" id="KW-0808">Transferase</keyword>
<dbReference type="Gene3D" id="3.40.50.150">
    <property type="entry name" value="Vaccinia Virus protein VP39"/>
    <property type="match status" value="1"/>
</dbReference>
<proteinExistence type="inferred from homology"/>
<comment type="similarity">
    <text evidence="7 8">Belongs to the class I-like SAM-binding methyltransferase superfamily. C5-methyltransferase family.</text>
</comment>
<dbReference type="InterPro" id="IPR029063">
    <property type="entry name" value="SAM-dependent_MTases_sf"/>
</dbReference>
<evidence type="ECO:0000256" key="1">
    <source>
        <dbReference type="ARBA" id="ARBA00022603"/>
    </source>
</evidence>
<dbReference type="Proteomes" id="UP000887569">
    <property type="component" value="Unplaced"/>
</dbReference>
<evidence type="ECO:0000256" key="5">
    <source>
        <dbReference type="ARBA" id="ARBA00039681"/>
    </source>
</evidence>
<keyword evidence="9" id="KW-1185">Reference proteome</keyword>
<dbReference type="PANTHER" id="PTHR46098">
    <property type="entry name" value="TRNA (CYTOSINE(38)-C(5))-METHYLTRANSFERASE"/>
    <property type="match status" value="1"/>
</dbReference>
<dbReference type="PANTHER" id="PTHR46098:SF1">
    <property type="entry name" value="TRNA (CYTOSINE(38)-C(5))-METHYLTRANSFERASE"/>
    <property type="match status" value="1"/>
</dbReference>
<accession>A0A915C5G6</accession>
<dbReference type="InterPro" id="IPR001525">
    <property type="entry name" value="C5_MeTfrase"/>
</dbReference>
<dbReference type="InterPro" id="IPR031303">
    <property type="entry name" value="C5_meth_CS"/>
</dbReference>
<dbReference type="GO" id="GO:0032259">
    <property type="term" value="P:methylation"/>
    <property type="evidence" value="ECO:0007669"/>
    <property type="project" value="UniProtKB-KW"/>
</dbReference>
<protein>
    <recommendedName>
        <fullName evidence="5">tRNA (cytosine(38)-C(5))-methyltransferase</fullName>
        <ecNumber evidence="4">2.1.1.204</ecNumber>
    </recommendedName>
    <alternativeName>
        <fullName evidence="6">DNA (cytosine-5)-methyltransferase-like protein 2</fullName>
    </alternativeName>
</protein>
<keyword evidence="1 7" id="KW-0489">Methyltransferase</keyword>
<evidence type="ECO:0000256" key="7">
    <source>
        <dbReference type="PROSITE-ProRule" id="PRU01016"/>
    </source>
</evidence>
<dbReference type="EC" id="2.1.1.204" evidence="4"/>
<evidence type="ECO:0000313" key="9">
    <source>
        <dbReference type="Proteomes" id="UP000887569"/>
    </source>
</evidence>
<dbReference type="Pfam" id="PF00145">
    <property type="entry name" value="DNA_methylase"/>
    <property type="match status" value="1"/>
</dbReference>
<evidence type="ECO:0000256" key="2">
    <source>
        <dbReference type="ARBA" id="ARBA00022679"/>
    </source>
</evidence>
<feature type="active site" evidence="7">
    <location>
        <position position="87"/>
    </location>
</feature>
<evidence type="ECO:0000256" key="3">
    <source>
        <dbReference type="ARBA" id="ARBA00022691"/>
    </source>
</evidence>
<reference evidence="10" key="1">
    <citation type="submission" date="2022-11" db="UniProtKB">
        <authorList>
            <consortium name="WormBaseParasite"/>
        </authorList>
    </citation>
    <scope>IDENTIFICATION</scope>
</reference>
<dbReference type="InterPro" id="IPR050750">
    <property type="entry name" value="C5-MTase"/>
</dbReference>
<dbReference type="NCBIfam" id="TIGR00675">
    <property type="entry name" value="dcm"/>
    <property type="match status" value="1"/>
</dbReference>
<dbReference type="GO" id="GO:0008168">
    <property type="term" value="F:methyltransferase activity"/>
    <property type="evidence" value="ECO:0007669"/>
    <property type="project" value="UniProtKB-KW"/>
</dbReference>
<dbReference type="SUPFAM" id="SSF53335">
    <property type="entry name" value="S-adenosyl-L-methionine-dependent methyltransferases"/>
    <property type="match status" value="1"/>
</dbReference>
<dbReference type="GO" id="GO:0005634">
    <property type="term" value="C:nucleus"/>
    <property type="evidence" value="ECO:0007669"/>
    <property type="project" value="TreeGrafter"/>
</dbReference>
<dbReference type="PRINTS" id="PR00105">
    <property type="entry name" value="C5METTRFRASE"/>
</dbReference>
<evidence type="ECO:0000256" key="8">
    <source>
        <dbReference type="RuleBase" id="RU000416"/>
    </source>
</evidence>
<evidence type="ECO:0000313" key="10">
    <source>
        <dbReference type="WBParaSite" id="PgR089_g019_t03"/>
    </source>
</evidence>
<evidence type="ECO:0000256" key="6">
    <source>
        <dbReference type="ARBA" id="ARBA00042810"/>
    </source>
</evidence>
<evidence type="ECO:0000256" key="4">
    <source>
        <dbReference type="ARBA" id="ARBA00039081"/>
    </source>
</evidence>
<dbReference type="PROSITE" id="PS51679">
    <property type="entry name" value="SAM_MT_C5"/>
    <property type="match status" value="1"/>
</dbReference>
<dbReference type="AlphaFoldDB" id="A0A915C5G6"/>
<sequence>MLDETRTQPAALRCLELFSGIGGFHYALKESGTRFEMLAAFDISDVANAIYKHNFPRTTVHQCNIQALTPEFYDRQGADLWTMSPPCQPFTRKGIQRDVDDRRCDALMKICSTLESMHEPPRFIFLENVCGFETSTAHSIFVEVLAKLHYYMQEFILSPMDLGIPNSRPRYYLLAKRQFDSSMIDATPGVILTRFPDCMISVNVQSIRCLGEYVHDECDHETQLMVNGRIAGRYAKAIDMVTRKSRRSSCFTKSYSVFIASSGPLLVSAPEYQMENPKTEELIKKISEAKNIDEQIAAISPLRLRYFSWREVANLMGFPHSFSKPQSVTQKQMYRSLGNSINVNVVAVLLRYLLLSVQK</sequence>